<dbReference type="GO" id="GO:0032259">
    <property type="term" value="P:methylation"/>
    <property type="evidence" value="ECO:0007669"/>
    <property type="project" value="UniProtKB-KW"/>
</dbReference>
<dbReference type="InterPro" id="IPR029063">
    <property type="entry name" value="SAM-dependent_MTases_sf"/>
</dbReference>
<sequence>MARRGCDYAWSDLYFASPLHKISHMNRYFGMHTLEGEWHALLPRYILLADRLEGKRVLDIGCGTGIGSSMLLELGAEMVDAIDHRPAVLEIGRMKHAKPGLDFHVMFWEELDFPDHTFDVVVSLDPTCPVTDPSLIAEVKRVLKAGGEYICAVERKNVNGLEAVLPRYGYTEGGENVSVHGGRERVPQIGELQTQFGFVQSVVQRPIYAFAFDQDLPDARASEVVRKTDDGESGVWTDNGGENGRWIATDNRLAIHDEEAAGVAIYFCSDVESGPAPLREVHLPYFSIVERLKQVVQDLQTSEFRGAGDEDSIFDELIDEPPREREATNEFKAVNRWDDQPTTIRARPDLSAVAEDPMTQLQRQVSELTQLYQHVQTEFTEVVQNAQTALSERDQYIEHLVNRIHQWESTALDDVVQTGEHQRVTPAEAVDETDEEVQEDEEDGRVPGGEVDADVQEDAEGTDEVPKSEEE</sequence>
<feature type="compositionally biased region" description="Acidic residues" evidence="1">
    <location>
        <begin position="429"/>
        <end position="443"/>
    </location>
</feature>
<dbReference type="Gene3D" id="3.40.50.150">
    <property type="entry name" value="Vaccinia Virus protein VP39"/>
    <property type="match status" value="1"/>
</dbReference>
<reference evidence="3 4" key="1">
    <citation type="submission" date="2019-08" db="EMBL/GenBank/DDBJ databases">
        <authorList>
            <person name="Liang Q."/>
        </authorList>
    </citation>
    <scope>NUCLEOTIDE SEQUENCE [LARGE SCALE GENOMIC DNA]</scope>
    <source>
        <strain evidence="3 4">V1718</strain>
    </source>
</reference>
<dbReference type="AlphaFoldDB" id="A0A5B8XNF3"/>
<keyword evidence="4" id="KW-1185">Reference proteome</keyword>
<keyword evidence="3" id="KW-0808">Transferase</keyword>
<dbReference type="GO" id="GO:0008168">
    <property type="term" value="F:methyltransferase activity"/>
    <property type="evidence" value="ECO:0007669"/>
    <property type="project" value="UniProtKB-KW"/>
</dbReference>
<dbReference type="InterPro" id="IPR041698">
    <property type="entry name" value="Methyltransf_25"/>
</dbReference>
<evidence type="ECO:0000313" key="4">
    <source>
        <dbReference type="Proteomes" id="UP000321595"/>
    </source>
</evidence>
<feature type="domain" description="Methyltransferase" evidence="2">
    <location>
        <begin position="57"/>
        <end position="147"/>
    </location>
</feature>
<dbReference type="CDD" id="cd02440">
    <property type="entry name" value="AdoMet_MTases"/>
    <property type="match status" value="1"/>
</dbReference>
<dbReference type="KEGG" id="bbae:FRD01_04660"/>
<feature type="compositionally biased region" description="Acidic residues" evidence="1">
    <location>
        <begin position="451"/>
        <end position="463"/>
    </location>
</feature>
<keyword evidence="3" id="KW-0489">Methyltransferase</keyword>
<evidence type="ECO:0000256" key="1">
    <source>
        <dbReference type="SAM" id="MobiDB-lite"/>
    </source>
</evidence>
<protein>
    <submittedName>
        <fullName evidence="3">Class I SAM-dependent methyltransferase</fullName>
    </submittedName>
</protein>
<proteinExistence type="predicted"/>
<dbReference type="PANTHER" id="PTHR43591">
    <property type="entry name" value="METHYLTRANSFERASE"/>
    <property type="match status" value="1"/>
</dbReference>
<dbReference type="Pfam" id="PF13649">
    <property type="entry name" value="Methyltransf_25"/>
    <property type="match status" value="1"/>
</dbReference>
<feature type="region of interest" description="Disordered" evidence="1">
    <location>
        <begin position="416"/>
        <end position="471"/>
    </location>
</feature>
<gene>
    <name evidence="3" type="ORF">FRD01_04660</name>
</gene>
<accession>A0A5B8XNF3</accession>
<evidence type="ECO:0000313" key="3">
    <source>
        <dbReference type="EMBL" id="QED26548.1"/>
    </source>
</evidence>
<name>A0A5B8XNF3_9DELT</name>
<dbReference type="Proteomes" id="UP000321595">
    <property type="component" value="Chromosome"/>
</dbReference>
<dbReference type="OrthoDB" id="264333at2"/>
<organism evidence="3 4">
    <name type="scientific">Microvenator marinus</name>
    <dbReference type="NCBI Taxonomy" id="2600177"/>
    <lineage>
        <taxon>Bacteria</taxon>
        <taxon>Deltaproteobacteria</taxon>
        <taxon>Bradymonadales</taxon>
        <taxon>Microvenatoraceae</taxon>
        <taxon>Microvenator</taxon>
    </lineage>
</organism>
<evidence type="ECO:0000259" key="2">
    <source>
        <dbReference type="Pfam" id="PF13649"/>
    </source>
</evidence>
<dbReference type="SUPFAM" id="SSF53335">
    <property type="entry name" value="S-adenosyl-L-methionine-dependent methyltransferases"/>
    <property type="match status" value="1"/>
</dbReference>
<dbReference type="EMBL" id="CP042467">
    <property type="protein sequence ID" value="QED26548.1"/>
    <property type="molecule type" value="Genomic_DNA"/>
</dbReference>